<dbReference type="AlphaFoldDB" id="A0A1G7AQE1"/>
<dbReference type="CDD" id="cd03145">
    <property type="entry name" value="GAT1_cyanophycinase"/>
    <property type="match status" value="1"/>
</dbReference>
<dbReference type="PANTHER" id="PTHR36175">
    <property type="entry name" value="CYANOPHYCINASE"/>
    <property type="match status" value="1"/>
</dbReference>
<reference evidence="10 11" key="1">
    <citation type="submission" date="2016-10" db="EMBL/GenBank/DDBJ databases">
        <authorList>
            <person name="de Groot N.N."/>
        </authorList>
    </citation>
    <scope>NUCLEOTIDE SEQUENCE [LARGE SCALE GENOMIC DNA]</scope>
    <source>
        <strain evidence="10 11">47C3B</strain>
    </source>
</reference>
<evidence type="ECO:0000256" key="2">
    <source>
        <dbReference type="ARBA" id="ARBA00002039"/>
    </source>
</evidence>
<keyword evidence="6" id="KW-0645">Protease</keyword>
<keyword evidence="11" id="KW-1185">Reference proteome</keyword>
<dbReference type="Gene3D" id="3.40.50.880">
    <property type="match status" value="1"/>
</dbReference>
<comment type="catalytic activity">
    <reaction evidence="1">
        <text>[L-4-(L-arginin-2-N-yl)aspartate](n) + H2O = [L-4-(L-arginin-2-N-yl)aspartate](n-1) + L-4-(L-arginin-2-N-yl)aspartate</text>
        <dbReference type="Rhea" id="RHEA:12845"/>
        <dbReference type="Rhea" id="RHEA-COMP:13728"/>
        <dbReference type="Rhea" id="RHEA-COMP:13734"/>
        <dbReference type="ChEBI" id="CHEBI:15377"/>
        <dbReference type="ChEBI" id="CHEBI:137986"/>
        <dbReference type="ChEBI" id="CHEBI:137991"/>
        <dbReference type="EC" id="3.4.15.6"/>
    </reaction>
</comment>
<gene>
    <name evidence="10" type="ORF">SAMN05216464_104213</name>
</gene>
<dbReference type="OrthoDB" id="9799980at2"/>
<dbReference type="EC" id="3.4.15.6" evidence="4"/>
<evidence type="ECO:0000313" key="11">
    <source>
        <dbReference type="Proteomes" id="UP000199072"/>
    </source>
</evidence>
<feature type="active site" description="Charge relay system" evidence="9">
    <location>
        <position position="218"/>
    </location>
</feature>
<name>A0A1G7AQE1_9SPHI</name>
<dbReference type="GO" id="GO:0008241">
    <property type="term" value="F:peptidyl-dipeptidase activity"/>
    <property type="evidence" value="ECO:0007669"/>
    <property type="project" value="UniProtKB-EC"/>
</dbReference>
<dbReference type="Pfam" id="PF03575">
    <property type="entry name" value="Peptidase_S51"/>
    <property type="match status" value="1"/>
</dbReference>
<keyword evidence="8" id="KW-0720">Serine protease</keyword>
<proteinExistence type="inferred from homology"/>
<dbReference type="STRING" id="1391627.SAMN05216464_104213"/>
<dbReference type="GO" id="GO:0008236">
    <property type="term" value="F:serine-type peptidase activity"/>
    <property type="evidence" value="ECO:0007669"/>
    <property type="project" value="UniProtKB-KW"/>
</dbReference>
<accession>A0A1G7AQE1</accession>
<evidence type="ECO:0000313" key="10">
    <source>
        <dbReference type="EMBL" id="SDE17114.1"/>
    </source>
</evidence>
<dbReference type="InterPro" id="IPR005320">
    <property type="entry name" value="Peptidase_S51"/>
</dbReference>
<evidence type="ECO:0000256" key="6">
    <source>
        <dbReference type="ARBA" id="ARBA00022670"/>
    </source>
</evidence>
<keyword evidence="7" id="KW-0378">Hydrolase</keyword>
<dbReference type="Proteomes" id="UP000199072">
    <property type="component" value="Unassembled WGS sequence"/>
</dbReference>
<feature type="active site" description="Charge relay system" evidence="9">
    <location>
        <position position="191"/>
    </location>
</feature>
<evidence type="ECO:0000256" key="1">
    <source>
        <dbReference type="ARBA" id="ARBA00001092"/>
    </source>
</evidence>
<organism evidence="10 11">
    <name type="scientific">Mucilaginibacter pineti</name>
    <dbReference type="NCBI Taxonomy" id="1391627"/>
    <lineage>
        <taxon>Bacteria</taxon>
        <taxon>Pseudomonadati</taxon>
        <taxon>Bacteroidota</taxon>
        <taxon>Sphingobacteriia</taxon>
        <taxon>Sphingobacteriales</taxon>
        <taxon>Sphingobacteriaceae</taxon>
        <taxon>Mucilaginibacter</taxon>
    </lineage>
</organism>
<dbReference type="InterPro" id="IPR011811">
    <property type="entry name" value="Peptidase_S51_cyanophycinase"/>
</dbReference>
<evidence type="ECO:0000256" key="5">
    <source>
        <dbReference type="ARBA" id="ARBA00015719"/>
    </source>
</evidence>
<sequence length="306" mass="33188">MSVPKGKLIIIGGAVDMGSNVTIQEHIMQPDHIKFFEQGILKRIITESAKHEGSLIEVITTASQIPELVGDEYIKAFGQLNVTNVNVLHIKTRDDAANKEYLDRVRKADIVMFSGGDQLRLTAIFGGTEFLQILKQRYNNENFVIAGTSAGAAAASTHMIYRGQSNEALIKGEVQITAGLGFVDGVIIDTHFVQRGRIGRLMYAVATNPGILGIGLGEDTGLLITEGNCMEAIGSGLIILVDGRNIVATNIYDVELGSPVSIENLKVHVMSIFDKYDLAQHKLIIKKTAKVEEGVFITAPDSNLLQ</sequence>
<evidence type="ECO:0000256" key="7">
    <source>
        <dbReference type="ARBA" id="ARBA00022801"/>
    </source>
</evidence>
<protein>
    <recommendedName>
        <fullName evidence="5">Cyanophycinase</fullName>
        <ecNumber evidence="4">3.4.15.6</ecNumber>
    </recommendedName>
</protein>
<dbReference type="InterPro" id="IPR029062">
    <property type="entry name" value="Class_I_gatase-like"/>
</dbReference>
<dbReference type="PANTHER" id="PTHR36175:SF1">
    <property type="entry name" value="CYANOPHYCINASE"/>
    <property type="match status" value="1"/>
</dbReference>
<dbReference type="NCBIfam" id="TIGR02069">
    <property type="entry name" value="cyanophycinase"/>
    <property type="match status" value="1"/>
</dbReference>
<evidence type="ECO:0000256" key="3">
    <source>
        <dbReference type="ARBA" id="ARBA00006534"/>
    </source>
</evidence>
<dbReference type="EMBL" id="FNAI01000004">
    <property type="protein sequence ID" value="SDE17114.1"/>
    <property type="molecule type" value="Genomic_DNA"/>
</dbReference>
<dbReference type="GO" id="GO:0006508">
    <property type="term" value="P:proteolysis"/>
    <property type="evidence" value="ECO:0007669"/>
    <property type="project" value="UniProtKB-KW"/>
</dbReference>
<evidence type="ECO:0000256" key="9">
    <source>
        <dbReference type="PIRSR" id="PIRSR032067-1"/>
    </source>
</evidence>
<dbReference type="PIRSF" id="PIRSF032067">
    <property type="entry name" value="Cyanophycinase"/>
    <property type="match status" value="1"/>
</dbReference>
<evidence type="ECO:0000256" key="8">
    <source>
        <dbReference type="ARBA" id="ARBA00022825"/>
    </source>
</evidence>
<comment type="function">
    <text evidence="2">Exopeptidase that catalyzes the hydrolytic cleavage of multi-L-arginyl-poly-L-aspartic acid (cyanophycin; a water-insoluble reserve polymer) into aspartate-arginine dipeptides.</text>
</comment>
<feature type="active site" description="Charge relay system" evidence="9">
    <location>
        <position position="149"/>
    </location>
</feature>
<evidence type="ECO:0000256" key="4">
    <source>
        <dbReference type="ARBA" id="ARBA00013115"/>
    </source>
</evidence>
<dbReference type="RefSeq" id="WP_091149324.1">
    <property type="nucleotide sequence ID" value="NZ_FNAI01000004.1"/>
</dbReference>
<comment type="similarity">
    <text evidence="3">Belongs to the peptidase S51 family.</text>
</comment>
<dbReference type="SUPFAM" id="SSF52317">
    <property type="entry name" value="Class I glutamine amidotransferase-like"/>
    <property type="match status" value="1"/>
</dbReference>